<dbReference type="AlphaFoldDB" id="A0A1P8K1G4"/>
<organism evidence="2 3">
    <name type="scientific">Rhodoferax koreensis</name>
    <dbReference type="NCBI Taxonomy" id="1842727"/>
    <lineage>
        <taxon>Bacteria</taxon>
        <taxon>Pseudomonadati</taxon>
        <taxon>Pseudomonadota</taxon>
        <taxon>Betaproteobacteria</taxon>
        <taxon>Burkholderiales</taxon>
        <taxon>Comamonadaceae</taxon>
        <taxon>Rhodoferax</taxon>
    </lineage>
</organism>
<accession>A0A1P8K1G4</accession>
<dbReference type="InterPro" id="IPR002372">
    <property type="entry name" value="PQQ_rpt_dom"/>
</dbReference>
<dbReference type="KEGG" id="rhy:RD110_23705"/>
<dbReference type="Proteomes" id="UP000186609">
    <property type="component" value="Chromosome"/>
</dbReference>
<dbReference type="InterPro" id="IPR015943">
    <property type="entry name" value="WD40/YVTN_repeat-like_dom_sf"/>
</dbReference>
<evidence type="ECO:0000313" key="3">
    <source>
        <dbReference type="Proteomes" id="UP000186609"/>
    </source>
</evidence>
<sequence>MTRLLLAVLVVFSLTGCERASELWMSSTEKVTLAFPLPDELKLAADRLLADGDAPSGGRNAQLVAGWQRQLELRALNCAPVVPVRWWHSVAAVRQQPYDSACILKQDAALIDWVGVRRVGQALQQPALVPLASLGARRPLTDVTALSELHAASAANVAVVQDTRSRFSSVNLTTGKLLHAISIPDAASTGAQLSPNGRLFALPVANRRGMQVFDVATGNLLWKTDRYNGVLAWLSTVDAAVVGQGDGRGGLALLDLQNGREYAYYDASRRMTWAVPAADAADQLWLVGSNSVTQVTHRRTSTGELDSNGLATWPLRRQATSLRPLLMQSGRRMLYVTNRDLAWIDLQSGDQGAYEFSLMNGRGYSKLDEDRLLVDTGGMNSTTQVLDVVAQTLAPVESNEGTDGLLLPMSTRTGFMRRGFDLSYVSDQVGPTGPALPAQRAIADAQLQQQLARLDARTAAEAAARAAVEAADKAATASGAPLTMRIPSGAPPSPMPLLSRVPAQAQVAIVGVYEGSNHRVPGGAPVRIFVPPSSIPLVLVLSSYESVQWLVQNSGRPISAVLLSGYSPSTVLGAGDAPVLRIGSAYAYQLNGANYAQLKQDVARYVPNRVDSFQGLYQGKEFSIPNR</sequence>
<dbReference type="RefSeq" id="WP_076202611.1">
    <property type="nucleotide sequence ID" value="NZ_CP019236.1"/>
</dbReference>
<proteinExistence type="predicted"/>
<dbReference type="EMBL" id="CP019236">
    <property type="protein sequence ID" value="APW39835.1"/>
    <property type="molecule type" value="Genomic_DNA"/>
</dbReference>
<protein>
    <recommendedName>
        <fullName evidence="1">Pyrrolo-quinoline quinone repeat domain-containing protein</fullName>
    </recommendedName>
</protein>
<dbReference type="InterPro" id="IPR011047">
    <property type="entry name" value="Quinoprotein_ADH-like_sf"/>
</dbReference>
<dbReference type="PROSITE" id="PS51257">
    <property type="entry name" value="PROKAR_LIPOPROTEIN"/>
    <property type="match status" value="1"/>
</dbReference>
<feature type="domain" description="Pyrrolo-quinoline quinone repeat" evidence="1">
    <location>
        <begin position="145"/>
        <end position="349"/>
    </location>
</feature>
<dbReference type="Gene3D" id="2.130.10.10">
    <property type="entry name" value="YVTN repeat-like/Quinoprotein amine dehydrogenase"/>
    <property type="match status" value="1"/>
</dbReference>
<reference evidence="2 3" key="1">
    <citation type="submission" date="2017-01" db="EMBL/GenBank/DDBJ databases">
        <authorList>
            <person name="Mah S.A."/>
            <person name="Swanson W.J."/>
            <person name="Moy G.W."/>
            <person name="Vacquier V.D."/>
        </authorList>
    </citation>
    <scope>NUCLEOTIDE SEQUENCE [LARGE SCALE GENOMIC DNA]</scope>
    <source>
        <strain evidence="2 3">DCY110</strain>
    </source>
</reference>
<evidence type="ECO:0000313" key="2">
    <source>
        <dbReference type="EMBL" id="APW39835.1"/>
    </source>
</evidence>
<keyword evidence="3" id="KW-1185">Reference proteome</keyword>
<dbReference type="Pfam" id="PF13360">
    <property type="entry name" value="PQQ_2"/>
    <property type="match status" value="1"/>
</dbReference>
<name>A0A1P8K1G4_9BURK</name>
<dbReference type="SUPFAM" id="SSF50998">
    <property type="entry name" value="Quinoprotein alcohol dehydrogenase-like"/>
    <property type="match status" value="1"/>
</dbReference>
<dbReference type="OrthoDB" id="5523842at2"/>
<evidence type="ECO:0000259" key="1">
    <source>
        <dbReference type="Pfam" id="PF13360"/>
    </source>
</evidence>
<gene>
    <name evidence="2" type="ORF">RD110_23705</name>
</gene>